<dbReference type="InterPro" id="IPR011089">
    <property type="entry name" value="GmrSD_C"/>
</dbReference>
<dbReference type="InterPro" id="IPR004919">
    <property type="entry name" value="GmrSD_N"/>
</dbReference>
<evidence type="ECO:0000259" key="1">
    <source>
        <dbReference type="Pfam" id="PF03235"/>
    </source>
</evidence>
<feature type="domain" description="GmrSD restriction endonucleases N-terminal" evidence="1">
    <location>
        <begin position="5"/>
        <end position="213"/>
    </location>
</feature>
<sequence length="569" mass="66494">MKTTIKEIFQEEGYSIPNYQRDYAWKDKNFRDLWEDLEEAIGYNKKGYEHFIGTMVVAKNEDNKKLYDIIDGQQRTTTIFMLLHVLANEQNEKDKQETRKYLYQKGELKLEVAPQNQSFFKTLLEAAEKENISHCEKDADTEGKQNLFEVLKAILDKVSKLSEEEVNECLEALLKMVLMRFEEPDPGRAIRTFQSVNDRGVPLLLLDKLKSLLIYYSNTFCDGKRGLDQFINDHFGEIFKIFAKIKKSDHISSVGGPKFDEGDIFRYHAGSQRFDGIEFLGHYKTSTDNIYEKLKAELKKIKSTKSTLESFIQSYVSDLKNFYQAFLDLLSEIDTNPTTLKVMLINKINPLFFNSLIRLKINNELDAETLKLFAKTDIVFFKATRDRKSAAYNLINAYLEKGKKGLKSEMIAQCRNDIELAFWQSVNNASNSSCFHYVFFEKNCQEMGFADLKKLIPGKQFSQEKEHIIPIDLLKQRLYNKIRDLGFEDEKDLEAYINTYGNLISLEKPLNSKGKDKDLYEKDEIYKSSEIPFNRHFNVKGFNKKVLIERNNEMEKWLINTFFKDFVAH</sequence>
<proteinExistence type="predicted"/>
<dbReference type="AlphaFoldDB" id="A0A377IU10"/>
<dbReference type="Pfam" id="PF03235">
    <property type="entry name" value="GmrSD_N"/>
    <property type="match status" value="1"/>
</dbReference>
<dbReference type="Pfam" id="PF07510">
    <property type="entry name" value="GmrSD_C"/>
    <property type="match status" value="1"/>
</dbReference>
<dbReference type="RefSeq" id="WP_114992269.1">
    <property type="nucleotide sequence ID" value="NZ_UGHQ01000001.1"/>
</dbReference>
<gene>
    <name evidence="3" type="ORF">NCTC13338_01321</name>
</gene>
<dbReference type="Proteomes" id="UP000254543">
    <property type="component" value="Unassembled WGS sequence"/>
</dbReference>
<dbReference type="PANTHER" id="PTHR35149:SF2">
    <property type="entry name" value="DUF262 DOMAIN-CONTAINING PROTEIN"/>
    <property type="match status" value="1"/>
</dbReference>
<reference evidence="3 4" key="1">
    <citation type="submission" date="2018-06" db="EMBL/GenBank/DDBJ databases">
        <authorList>
            <consortium name="Pathogen Informatics"/>
            <person name="Doyle S."/>
        </authorList>
    </citation>
    <scope>NUCLEOTIDE SEQUENCE [LARGE SCALE GENOMIC DNA]</scope>
    <source>
        <strain evidence="3 4">NCTC13338</strain>
    </source>
</reference>
<feature type="domain" description="GmrSD restriction endonucleases C-terminal" evidence="2">
    <location>
        <begin position="415"/>
        <end position="557"/>
    </location>
</feature>
<dbReference type="EMBL" id="UGHQ01000001">
    <property type="protein sequence ID" value="STO83195.1"/>
    <property type="molecule type" value="Genomic_DNA"/>
</dbReference>
<protein>
    <submittedName>
        <fullName evidence="3">RloF</fullName>
    </submittedName>
</protein>
<organism evidence="3 4">
    <name type="scientific">Helicobacter pylori</name>
    <name type="common">Campylobacter pylori</name>
    <dbReference type="NCBI Taxonomy" id="210"/>
    <lineage>
        <taxon>Bacteria</taxon>
        <taxon>Pseudomonadati</taxon>
        <taxon>Campylobacterota</taxon>
        <taxon>Epsilonproteobacteria</taxon>
        <taxon>Campylobacterales</taxon>
        <taxon>Helicobacteraceae</taxon>
        <taxon>Helicobacter</taxon>
    </lineage>
</organism>
<accession>A0A377IU10</accession>
<name>A0A377IU10_HELPX</name>
<evidence type="ECO:0000313" key="3">
    <source>
        <dbReference type="EMBL" id="STO83195.1"/>
    </source>
</evidence>
<evidence type="ECO:0000259" key="2">
    <source>
        <dbReference type="Pfam" id="PF07510"/>
    </source>
</evidence>
<evidence type="ECO:0000313" key="4">
    <source>
        <dbReference type="Proteomes" id="UP000254543"/>
    </source>
</evidence>
<dbReference type="PANTHER" id="PTHR35149">
    <property type="entry name" value="SLL5132 PROTEIN"/>
    <property type="match status" value="1"/>
</dbReference>